<sequence length="219" mass="23371">MEETVEETRDVSGARGIPVPRGERPADAAVRYAQECHWDVVPGTRLVAGPGADSCSCGAARCPAPGAHPATEDWQAQATGSAVVARRLWEGDPYASVLLPTGRTFDTLDVPESAGFLALARMERLEVGLGPVTWTPDRRVHFFVLPGAAPRLPELVRRLGWAPVAPDLVGHGEGDYVLGPPTRVGSHGAVQWVRKPTASNRWLPEAEELVGALAYACGR</sequence>
<reference evidence="3 4" key="1">
    <citation type="submission" date="2020-09" db="EMBL/GenBank/DDBJ databases">
        <title>Biosynthesis of the nuclear factor of activated T cells inhibitor NFAT-133 and its congeners in Streptomyces pactum.</title>
        <authorList>
            <person name="Zhou W."/>
            <person name="Posri P."/>
            <person name="Abugrain M.E."/>
            <person name="Weisberg A.J."/>
            <person name="Chang J.H."/>
            <person name="Mahmud T."/>
        </authorList>
    </citation>
    <scope>NUCLEOTIDE SEQUENCE [LARGE SCALE GENOMIC DNA]</scope>
    <source>
        <strain evidence="3 4">ATCC 27456</strain>
    </source>
</reference>
<evidence type="ECO:0000259" key="2">
    <source>
        <dbReference type="SMART" id="SM00943"/>
    </source>
</evidence>
<dbReference type="SMART" id="SM00943">
    <property type="entry name" value="Prim-Pol"/>
    <property type="match status" value="1"/>
</dbReference>
<evidence type="ECO:0000313" key="4">
    <source>
        <dbReference type="Proteomes" id="UP000807371"/>
    </source>
</evidence>
<organism evidence="3 4">
    <name type="scientific">Streptomyces pactum</name>
    <dbReference type="NCBI Taxonomy" id="68249"/>
    <lineage>
        <taxon>Bacteria</taxon>
        <taxon>Bacillati</taxon>
        <taxon>Actinomycetota</taxon>
        <taxon>Actinomycetes</taxon>
        <taxon>Kitasatosporales</taxon>
        <taxon>Streptomycetaceae</taxon>
        <taxon>Streptomyces</taxon>
    </lineage>
</organism>
<proteinExistence type="predicted"/>
<dbReference type="RefSeq" id="WP_197989852.1">
    <property type="nucleotide sequence ID" value="NZ_JACYXC010000001.1"/>
</dbReference>
<feature type="region of interest" description="Disordered" evidence="1">
    <location>
        <begin position="1"/>
        <end position="22"/>
    </location>
</feature>
<evidence type="ECO:0000256" key="1">
    <source>
        <dbReference type="SAM" id="MobiDB-lite"/>
    </source>
</evidence>
<evidence type="ECO:0000313" key="3">
    <source>
        <dbReference type="EMBL" id="MBH5336435.1"/>
    </source>
</evidence>
<gene>
    <name evidence="3" type="ORF">IHE55_17280</name>
</gene>
<dbReference type="Proteomes" id="UP000807371">
    <property type="component" value="Unassembled WGS sequence"/>
</dbReference>
<dbReference type="InterPro" id="IPR015330">
    <property type="entry name" value="DNA_primase/pol_bifunc_N"/>
</dbReference>
<dbReference type="Pfam" id="PF09250">
    <property type="entry name" value="Prim-Pol"/>
    <property type="match status" value="1"/>
</dbReference>
<protein>
    <submittedName>
        <fullName evidence="3">Bifunctional DNA primase/polymerase</fullName>
    </submittedName>
</protein>
<comment type="caution">
    <text evidence="3">The sequence shown here is derived from an EMBL/GenBank/DDBJ whole genome shotgun (WGS) entry which is preliminary data.</text>
</comment>
<accession>A0ABS0NML4</accession>
<feature type="compositionally biased region" description="Basic and acidic residues" evidence="1">
    <location>
        <begin position="1"/>
        <end position="12"/>
    </location>
</feature>
<feature type="domain" description="DNA primase/polymerase bifunctional N-terminal" evidence="2">
    <location>
        <begin position="29"/>
        <end position="210"/>
    </location>
</feature>
<dbReference type="EMBL" id="JACYXC010000001">
    <property type="protein sequence ID" value="MBH5336435.1"/>
    <property type="molecule type" value="Genomic_DNA"/>
</dbReference>
<name>A0ABS0NML4_9ACTN</name>
<keyword evidence="4" id="KW-1185">Reference proteome</keyword>